<dbReference type="EMBL" id="FUKI01000165">
    <property type="protein sequence ID" value="SJM96124.1"/>
    <property type="molecule type" value="Genomic_DNA"/>
</dbReference>
<protein>
    <submittedName>
        <fullName evidence="1">Putative Methyltransferase family protein</fullName>
    </submittedName>
</protein>
<dbReference type="RefSeq" id="WP_176371155.1">
    <property type="nucleotide sequence ID" value="NZ_FUKI01000165.1"/>
</dbReference>
<reference evidence="2" key="1">
    <citation type="submission" date="2017-02" db="EMBL/GenBank/DDBJ databases">
        <authorList>
            <person name="Daims H."/>
        </authorList>
    </citation>
    <scope>NUCLEOTIDE SEQUENCE [LARGE SCALE GENOMIC DNA]</scope>
</reference>
<keyword evidence="2" id="KW-1185">Reference proteome</keyword>
<name>A0A1R4HIR1_9GAMM</name>
<organism evidence="1 2">
    <name type="scientific">Crenothrix polyspora</name>
    <dbReference type="NCBI Taxonomy" id="360316"/>
    <lineage>
        <taxon>Bacteria</taxon>
        <taxon>Pseudomonadati</taxon>
        <taxon>Pseudomonadota</taxon>
        <taxon>Gammaproteobacteria</taxon>
        <taxon>Methylococcales</taxon>
        <taxon>Crenotrichaceae</taxon>
        <taxon>Crenothrix</taxon>
    </lineage>
</organism>
<dbReference type="Gene3D" id="3.40.50.150">
    <property type="entry name" value="Vaccinia Virus protein VP39"/>
    <property type="match status" value="1"/>
</dbReference>
<gene>
    <name evidence="1" type="ORF">CRENPOLYSF1_850026</name>
</gene>
<keyword evidence="1" id="KW-0808">Transferase</keyword>
<evidence type="ECO:0000313" key="2">
    <source>
        <dbReference type="Proteomes" id="UP000195667"/>
    </source>
</evidence>
<keyword evidence="1" id="KW-0489">Methyltransferase</keyword>
<accession>A0A1R4HIR1</accession>
<evidence type="ECO:0000313" key="1">
    <source>
        <dbReference type="EMBL" id="SJM96124.1"/>
    </source>
</evidence>
<dbReference type="GO" id="GO:0008168">
    <property type="term" value="F:methyltransferase activity"/>
    <property type="evidence" value="ECO:0007669"/>
    <property type="project" value="UniProtKB-KW"/>
</dbReference>
<dbReference type="SUPFAM" id="SSF53335">
    <property type="entry name" value="S-adenosyl-L-methionine-dependent methyltransferases"/>
    <property type="match status" value="1"/>
</dbReference>
<dbReference type="AlphaFoldDB" id="A0A1R4HIR1"/>
<dbReference type="GO" id="GO:0032259">
    <property type="term" value="P:methylation"/>
    <property type="evidence" value="ECO:0007669"/>
    <property type="project" value="UniProtKB-KW"/>
</dbReference>
<sequence length="294" mass="33554">MKPLENYTQCDLCTAPESFSAATLQAVVASSERVFEQETFTVWQCGNCQCIHALEGVDLGHYYSQYGLHESNEPDRVTRFFFGKKLAWLKKSGITQQHSILDYGCGGGHFLRFLQQQGYQAYGYDPFTEEFADTGMLSKRYDVVMSSDVIEHDTSVMGHLDTLIGLCAENGFIYIETPDALAIDLAQISAHRQILQQPFHRHLLTHTWLIDTLAQKGWQVAQIARQPFFHSWIPFLNVPAMDHYWDTYGGLATLNEGYRWSALLSPKYWYLGLFGAFIYGKDEVQLILRPKQPA</sequence>
<dbReference type="Proteomes" id="UP000195667">
    <property type="component" value="Unassembled WGS sequence"/>
</dbReference>
<proteinExistence type="predicted"/>
<dbReference type="InterPro" id="IPR029063">
    <property type="entry name" value="SAM-dependent_MTases_sf"/>
</dbReference>
<dbReference type="Pfam" id="PF13489">
    <property type="entry name" value="Methyltransf_23"/>
    <property type="match status" value="1"/>
</dbReference>